<evidence type="ECO:0000313" key="2">
    <source>
        <dbReference type="Proteomes" id="UP000050911"/>
    </source>
</evidence>
<keyword evidence="2" id="KW-1185">Reference proteome</keyword>
<comment type="caution">
    <text evidence="1">The sequence shown here is derived from an EMBL/GenBank/DDBJ whole genome shotgun (WGS) entry which is preliminary data.</text>
</comment>
<reference evidence="1 2" key="1">
    <citation type="journal article" date="2015" name="Genome Announc.">
        <title>Expanding the biotechnology potential of lactobacilli through comparative genomics of 213 strains and associated genera.</title>
        <authorList>
            <person name="Sun Z."/>
            <person name="Harris H.M."/>
            <person name="McCann A."/>
            <person name="Guo C."/>
            <person name="Argimon S."/>
            <person name="Zhang W."/>
            <person name="Yang X."/>
            <person name="Jeffery I.B."/>
            <person name="Cooney J.C."/>
            <person name="Kagawa T.F."/>
            <person name="Liu W."/>
            <person name="Song Y."/>
            <person name="Salvetti E."/>
            <person name="Wrobel A."/>
            <person name="Rasinkangas P."/>
            <person name="Parkhill J."/>
            <person name="Rea M.C."/>
            <person name="O'Sullivan O."/>
            <person name="Ritari J."/>
            <person name="Douillard F.P."/>
            <person name="Paul Ross R."/>
            <person name="Yang R."/>
            <person name="Briner A.E."/>
            <person name="Felis G.E."/>
            <person name="de Vos W.M."/>
            <person name="Barrangou R."/>
            <person name="Klaenhammer T.R."/>
            <person name="Caufield P.W."/>
            <person name="Cui Y."/>
            <person name="Zhang H."/>
            <person name="O'Toole P.W."/>
        </authorList>
    </citation>
    <scope>NUCLEOTIDE SEQUENCE [LARGE SCALE GENOMIC DNA]</scope>
    <source>
        <strain evidence="1 2">JCM 15530</strain>
    </source>
</reference>
<evidence type="ECO:0008006" key="3">
    <source>
        <dbReference type="Google" id="ProtNLM"/>
    </source>
</evidence>
<gene>
    <name evidence="1" type="ORF">FC96_GL000567</name>
</gene>
<sequence>MNESDYEYDPKMVQIFFERYYQDRGMVKWQGYYLSDHTAALKKEAHELAKRYPPKSHQSLEKRASILAEAYANHKTVSIQLDTLDLNGNFQPDLVGKLLGYHEDTLFLDNEQFVSLSEIRHVTLLD</sequence>
<protein>
    <recommendedName>
        <fullName evidence="3">DNA-directed RNA polymerase beta subunit</fullName>
    </recommendedName>
</protein>
<dbReference type="STRING" id="1302272.FC96_GL000567"/>
<dbReference type="Proteomes" id="UP000050911">
    <property type="component" value="Unassembled WGS sequence"/>
</dbReference>
<proteinExistence type="predicted"/>
<accession>A0A0R1HUZ7</accession>
<dbReference type="OrthoDB" id="1644322at2"/>
<dbReference type="PATRIC" id="fig|1302272.5.peg.565"/>
<evidence type="ECO:0000313" key="1">
    <source>
        <dbReference type="EMBL" id="KRK47297.1"/>
    </source>
</evidence>
<name>A0A0R1HUZ7_9LACO</name>
<dbReference type="AlphaFoldDB" id="A0A0R1HUZ7"/>
<organism evidence="1 2">
    <name type="scientific">Secundilactobacillus kimchicus JCM 15530</name>
    <dbReference type="NCBI Taxonomy" id="1302272"/>
    <lineage>
        <taxon>Bacteria</taxon>
        <taxon>Bacillati</taxon>
        <taxon>Bacillota</taxon>
        <taxon>Bacilli</taxon>
        <taxon>Lactobacillales</taxon>
        <taxon>Lactobacillaceae</taxon>
        <taxon>Secundilactobacillus</taxon>
    </lineage>
</organism>
<dbReference type="EMBL" id="AZCX01000010">
    <property type="protein sequence ID" value="KRK47297.1"/>
    <property type="molecule type" value="Genomic_DNA"/>
</dbReference>